<accession>A0A7E4V4S8</accession>
<dbReference type="WBParaSite" id="Pan_g1650.t1">
    <property type="protein sequence ID" value="Pan_g1650.t1"/>
    <property type="gene ID" value="Pan_g1650"/>
</dbReference>
<name>A0A7E4V4S8_PANRE</name>
<dbReference type="AlphaFoldDB" id="A0A7E4V4S8"/>
<reference evidence="2" key="1">
    <citation type="journal article" date="2013" name="Genetics">
        <title>The draft genome and transcriptome of Panagrellus redivivus are shaped by the harsh demands of a free-living lifestyle.</title>
        <authorList>
            <person name="Srinivasan J."/>
            <person name="Dillman A.R."/>
            <person name="Macchietto M.G."/>
            <person name="Heikkinen L."/>
            <person name="Lakso M."/>
            <person name="Fracchia K.M."/>
            <person name="Antoshechkin I."/>
            <person name="Mortazavi A."/>
            <person name="Wong G."/>
            <person name="Sternberg P.W."/>
        </authorList>
    </citation>
    <scope>NUCLEOTIDE SEQUENCE [LARGE SCALE GENOMIC DNA]</scope>
    <source>
        <strain evidence="2">MT8872</strain>
    </source>
</reference>
<reference evidence="3" key="2">
    <citation type="submission" date="2020-10" db="UniProtKB">
        <authorList>
            <consortium name="WormBaseParasite"/>
        </authorList>
    </citation>
    <scope>IDENTIFICATION</scope>
</reference>
<feature type="region of interest" description="Disordered" evidence="1">
    <location>
        <begin position="45"/>
        <end position="83"/>
    </location>
</feature>
<proteinExistence type="predicted"/>
<evidence type="ECO:0000313" key="2">
    <source>
        <dbReference type="Proteomes" id="UP000492821"/>
    </source>
</evidence>
<dbReference type="Proteomes" id="UP000492821">
    <property type="component" value="Unassembled WGS sequence"/>
</dbReference>
<sequence length="122" mass="13550">MVFVVVVVVVGSEEEEGEGKPRVQKTRVEAEQARWTVLWGMVGGNGIDKSADRQKGTADTRLQNHHDHREPRNTTPGGYMPSGYSEGVNVLGAGFDRPVVTTVRVERGFYRFISVIRSKFGM</sequence>
<protein>
    <submittedName>
        <fullName evidence="3">Secreted protein</fullName>
    </submittedName>
</protein>
<keyword evidence="2" id="KW-1185">Reference proteome</keyword>
<organism evidence="2 3">
    <name type="scientific">Panagrellus redivivus</name>
    <name type="common">Microworm</name>
    <dbReference type="NCBI Taxonomy" id="6233"/>
    <lineage>
        <taxon>Eukaryota</taxon>
        <taxon>Metazoa</taxon>
        <taxon>Ecdysozoa</taxon>
        <taxon>Nematoda</taxon>
        <taxon>Chromadorea</taxon>
        <taxon>Rhabditida</taxon>
        <taxon>Tylenchina</taxon>
        <taxon>Panagrolaimomorpha</taxon>
        <taxon>Panagrolaimoidea</taxon>
        <taxon>Panagrolaimidae</taxon>
        <taxon>Panagrellus</taxon>
    </lineage>
</organism>
<evidence type="ECO:0000313" key="3">
    <source>
        <dbReference type="WBParaSite" id="Pan_g1650.t1"/>
    </source>
</evidence>
<evidence type="ECO:0000256" key="1">
    <source>
        <dbReference type="SAM" id="MobiDB-lite"/>
    </source>
</evidence>
<feature type="compositionally biased region" description="Basic and acidic residues" evidence="1">
    <location>
        <begin position="49"/>
        <end position="72"/>
    </location>
</feature>